<dbReference type="GO" id="GO:0008180">
    <property type="term" value="C:COP9 signalosome"/>
    <property type="evidence" value="ECO:0007669"/>
    <property type="project" value="UniProtKB-KW"/>
</dbReference>
<dbReference type="SUPFAM" id="SSF46785">
    <property type="entry name" value="Winged helix' DNA-binding domain"/>
    <property type="match status" value="1"/>
</dbReference>
<dbReference type="InterPro" id="IPR036390">
    <property type="entry name" value="WH_DNA-bd_sf"/>
</dbReference>
<dbReference type="PANTHER" id="PTHR10855:SF2">
    <property type="entry name" value="COP9 SIGNALOSOME COMPLEX SUBUNIT 4"/>
    <property type="match status" value="1"/>
</dbReference>
<gene>
    <name evidence="9" type="ORF">TL16_g12735</name>
</gene>
<keyword evidence="6" id="KW-0736">Signalosome</keyword>
<proteinExistence type="inferred from homology"/>
<dbReference type="InterPro" id="IPR000717">
    <property type="entry name" value="PCI_dom"/>
</dbReference>
<dbReference type="SMART" id="SM00088">
    <property type="entry name" value="PINT"/>
    <property type="match status" value="1"/>
</dbReference>
<dbReference type="Pfam" id="PF01399">
    <property type="entry name" value="PCI"/>
    <property type="match status" value="1"/>
</dbReference>
<keyword evidence="5" id="KW-0963">Cytoplasm</keyword>
<reference evidence="10" key="1">
    <citation type="journal article" date="2023" name="Commun. Biol.">
        <title>Genome analysis of Parmales, the sister group of diatoms, reveals the evolutionary specialization of diatoms from phago-mixotrophs to photoautotrophs.</title>
        <authorList>
            <person name="Ban H."/>
            <person name="Sato S."/>
            <person name="Yoshikawa S."/>
            <person name="Yamada K."/>
            <person name="Nakamura Y."/>
            <person name="Ichinomiya M."/>
            <person name="Sato N."/>
            <person name="Blanc-Mathieu R."/>
            <person name="Endo H."/>
            <person name="Kuwata A."/>
            <person name="Ogata H."/>
        </authorList>
    </citation>
    <scope>NUCLEOTIDE SEQUENCE [LARGE SCALE GENOMIC DNA]</scope>
</reference>
<keyword evidence="7" id="KW-0539">Nucleus</keyword>
<evidence type="ECO:0000256" key="6">
    <source>
        <dbReference type="ARBA" id="ARBA00022790"/>
    </source>
</evidence>
<evidence type="ECO:0000256" key="7">
    <source>
        <dbReference type="ARBA" id="ARBA00023242"/>
    </source>
</evidence>
<organism evidence="9 10">
    <name type="scientific">Triparma laevis f. inornata</name>
    <dbReference type="NCBI Taxonomy" id="1714386"/>
    <lineage>
        <taxon>Eukaryota</taxon>
        <taxon>Sar</taxon>
        <taxon>Stramenopiles</taxon>
        <taxon>Ochrophyta</taxon>
        <taxon>Bolidophyceae</taxon>
        <taxon>Parmales</taxon>
        <taxon>Triparmaceae</taxon>
        <taxon>Triparma</taxon>
    </lineage>
</organism>
<comment type="subcellular location">
    <subcellularLocation>
        <location evidence="2">Cytoplasm</location>
    </subcellularLocation>
    <subcellularLocation>
        <location evidence="1">Nucleus</location>
    </subcellularLocation>
</comment>
<evidence type="ECO:0000256" key="5">
    <source>
        <dbReference type="ARBA" id="ARBA00022490"/>
    </source>
</evidence>
<dbReference type="GO" id="GO:0005829">
    <property type="term" value="C:cytosol"/>
    <property type="evidence" value="ECO:0007669"/>
    <property type="project" value="TreeGrafter"/>
</dbReference>
<evidence type="ECO:0000313" key="9">
    <source>
        <dbReference type="EMBL" id="GMH93840.1"/>
    </source>
</evidence>
<dbReference type="Pfam" id="PF22241">
    <property type="entry name" value="PSMD12-CSN4_N"/>
    <property type="match status" value="1"/>
</dbReference>
<evidence type="ECO:0000256" key="1">
    <source>
        <dbReference type="ARBA" id="ARBA00004123"/>
    </source>
</evidence>
<feature type="domain" description="PCI" evidence="8">
    <location>
        <begin position="318"/>
        <end position="404"/>
    </location>
</feature>
<evidence type="ECO:0000313" key="10">
    <source>
        <dbReference type="Proteomes" id="UP001162640"/>
    </source>
</evidence>
<sequence>MSDQQKSQLTDAIKSNTLEKAWDDLQASQPDAQTLRILSTHLIQNSPSPLTSSTIPPLQSAFRNLATAGNLKGRDNALRKEIFKFYLDQGDYEEAGNALGSLRIDSFIGDPEDPYSFSPAEACDTYITVAECYLEDDNASSAENFVLKANQQKAEVDGAENWALLLRADTCFARVMDAQRKFLQASSKYYELSQTSNSNVNQSDLIVLLGKASTCCILGAAGQQRQRLMALVAGDERLAGLNGVDGYEAHHAGESKLEELVLLCLAILTWLASLAAARSLATRAAVIQKMHQQQIIQIKEMEKFTASLATHQKAKGADGMTIVDKVVMEHNVLAVQRVYESIRISVLAKILETDERNAMKIAAKMIGAKAIEGKIDEVEGILHFTNGGEGPSNAETMNKAIESVCLSLNKVAAIATEEMKKAGIVVG</sequence>
<dbReference type="AlphaFoldDB" id="A0A9W7BTJ6"/>
<evidence type="ECO:0000256" key="4">
    <source>
        <dbReference type="ARBA" id="ARBA00014881"/>
    </source>
</evidence>
<evidence type="ECO:0000256" key="3">
    <source>
        <dbReference type="ARBA" id="ARBA00010417"/>
    </source>
</evidence>
<dbReference type="PANTHER" id="PTHR10855">
    <property type="entry name" value="26S PROTEASOME NON-ATPASE REGULATORY SUBUNIT 12/COP9 SIGNALOSOME COMPLEX SUBUNIT 4"/>
    <property type="match status" value="1"/>
</dbReference>
<dbReference type="Proteomes" id="UP001162640">
    <property type="component" value="Unassembled WGS sequence"/>
</dbReference>
<dbReference type="Gene3D" id="1.10.10.10">
    <property type="entry name" value="Winged helix-like DNA-binding domain superfamily/Winged helix DNA-binding domain"/>
    <property type="match status" value="1"/>
</dbReference>
<dbReference type="InterPro" id="IPR036388">
    <property type="entry name" value="WH-like_DNA-bd_sf"/>
</dbReference>
<name>A0A9W7BTJ6_9STRA</name>
<protein>
    <recommendedName>
        <fullName evidence="4">COP9 signalosome complex subunit 4</fullName>
    </recommendedName>
</protein>
<comment type="similarity">
    <text evidence="3">Belongs to the CSN4 family.</text>
</comment>
<evidence type="ECO:0000259" key="8">
    <source>
        <dbReference type="SMART" id="SM00088"/>
    </source>
</evidence>
<dbReference type="EMBL" id="BLQM01000536">
    <property type="protein sequence ID" value="GMH93840.1"/>
    <property type="molecule type" value="Genomic_DNA"/>
</dbReference>
<dbReference type="InterPro" id="IPR054559">
    <property type="entry name" value="PSMD12-CSN4-like_N"/>
</dbReference>
<comment type="caution">
    <text evidence="9">The sequence shown here is derived from an EMBL/GenBank/DDBJ whole genome shotgun (WGS) entry which is preliminary data.</text>
</comment>
<dbReference type="InterPro" id="IPR040134">
    <property type="entry name" value="PSMD12/CSN4"/>
</dbReference>
<accession>A0A9W7BTJ6</accession>
<evidence type="ECO:0000256" key="2">
    <source>
        <dbReference type="ARBA" id="ARBA00004496"/>
    </source>
</evidence>